<sequence>MNKPARGHSPTDSNSESSANSPGESAEVKRRTRASKPKVRTGCITWAGLRHEKDEMRIRRVKCDEGKPACQRCTSTGRACDGYDSTRSPSRVLSASRVEETQRNMELARQEFLRAYQWNASLRSLRPIAADIGGSEQERRFFHSFRAVVSYTADSPPACVLAGGH</sequence>
<evidence type="ECO:0000256" key="2">
    <source>
        <dbReference type="ARBA" id="ARBA00022833"/>
    </source>
</evidence>
<dbReference type="AlphaFoldDB" id="A0A0H2TCJ8"/>
<dbReference type="OrthoDB" id="3145928at2759"/>
<keyword evidence="3" id="KW-0805">Transcription regulation</keyword>
<evidence type="ECO:0000313" key="9">
    <source>
        <dbReference type="EMBL" id="KLU81825.1"/>
    </source>
</evidence>
<dbReference type="GO" id="GO:0000981">
    <property type="term" value="F:DNA-binding transcription factor activity, RNA polymerase II-specific"/>
    <property type="evidence" value="ECO:0007669"/>
    <property type="project" value="InterPro"/>
</dbReference>
<name>A0A0H2TCJ8_MAGP6</name>
<feature type="non-terminal residue" evidence="9">
    <location>
        <position position="165"/>
    </location>
</feature>
<dbReference type="EMBL" id="GL876966">
    <property type="protein sequence ID" value="KLU81825.1"/>
    <property type="molecule type" value="Genomic_DNA"/>
</dbReference>
<dbReference type="Pfam" id="PF00172">
    <property type="entry name" value="Zn_clus"/>
    <property type="match status" value="1"/>
</dbReference>
<dbReference type="GO" id="GO:0008270">
    <property type="term" value="F:zinc ion binding"/>
    <property type="evidence" value="ECO:0007669"/>
    <property type="project" value="InterPro"/>
</dbReference>
<reference evidence="9" key="1">
    <citation type="submission" date="2010-05" db="EMBL/GenBank/DDBJ databases">
        <title>The Genome Sequence of Magnaporthe poae strain ATCC 64411.</title>
        <authorList>
            <consortium name="The Broad Institute Genome Sequencing Platform"/>
            <consortium name="Broad Institute Genome Sequencing Center for Infectious Disease"/>
            <person name="Ma L.-J."/>
            <person name="Dead R."/>
            <person name="Young S."/>
            <person name="Zeng Q."/>
            <person name="Koehrsen M."/>
            <person name="Alvarado L."/>
            <person name="Berlin A."/>
            <person name="Chapman S.B."/>
            <person name="Chen Z."/>
            <person name="Freedman E."/>
            <person name="Gellesch M."/>
            <person name="Goldberg J."/>
            <person name="Griggs A."/>
            <person name="Gujja S."/>
            <person name="Heilman E.R."/>
            <person name="Heiman D."/>
            <person name="Hepburn T."/>
            <person name="Howarth C."/>
            <person name="Jen D."/>
            <person name="Larson L."/>
            <person name="Mehta T."/>
            <person name="Neiman D."/>
            <person name="Pearson M."/>
            <person name="Roberts A."/>
            <person name="Saif S."/>
            <person name="Shea T."/>
            <person name="Shenoy N."/>
            <person name="Sisk P."/>
            <person name="Stolte C."/>
            <person name="Sykes S."/>
            <person name="Walk T."/>
            <person name="White J."/>
            <person name="Yandava C."/>
            <person name="Haas B."/>
            <person name="Nusbaum C."/>
            <person name="Birren B."/>
        </authorList>
    </citation>
    <scope>NUCLEOTIDE SEQUENCE</scope>
    <source>
        <strain evidence="9">ATCC 64411</strain>
    </source>
</reference>
<proteinExistence type="predicted"/>
<evidence type="ECO:0000256" key="6">
    <source>
        <dbReference type="ARBA" id="ARBA00023242"/>
    </source>
</evidence>
<protein>
    <recommendedName>
        <fullName evidence="8">Zn(2)-C6 fungal-type domain-containing protein</fullName>
    </recommendedName>
</protein>
<feature type="domain" description="Zn(2)-C6 fungal-type" evidence="8">
    <location>
        <begin position="57"/>
        <end position="86"/>
    </location>
</feature>
<organism evidence="9">
    <name type="scientific">Magnaporthiopsis poae (strain ATCC 64411 / 73-15)</name>
    <name type="common">Kentucky bluegrass fungus</name>
    <name type="synonym">Magnaporthe poae</name>
    <dbReference type="NCBI Taxonomy" id="644358"/>
    <lineage>
        <taxon>Eukaryota</taxon>
        <taxon>Fungi</taxon>
        <taxon>Dikarya</taxon>
        <taxon>Ascomycota</taxon>
        <taxon>Pezizomycotina</taxon>
        <taxon>Sordariomycetes</taxon>
        <taxon>Sordariomycetidae</taxon>
        <taxon>Magnaporthales</taxon>
        <taxon>Magnaporthaceae</taxon>
        <taxon>Magnaporthiopsis</taxon>
    </lineage>
</organism>
<keyword evidence="2" id="KW-0862">Zinc</keyword>
<dbReference type="PANTHER" id="PTHR36206:SF12">
    <property type="entry name" value="ASPERCRYPTIN BIOSYNTHESIS CLUSTER-SPECIFIC TRANSCRIPTION REGULATOR ATNN-RELATED"/>
    <property type="match status" value="1"/>
</dbReference>
<dbReference type="VEuPathDB" id="FungiDB:MAPG_00906"/>
<accession>A0A0H2TCJ8</accession>
<dbReference type="InterPro" id="IPR052360">
    <property type="entry name" value="Transcr_Regulatory_Proteins"/>
</dbReference>
<dbReference type="Gene3D" id="4.10.240.10">
    <property type="entry name" value="Zn(2)-C6 fungal-type DNA-binding domain"/>
    <property type="match status" value="1"/>
</dbReference>
<keyword evidence="6" id="KW-0539">Nucleus</keyword>
<evidence type="ECO:0000256" key="1">
    <source>
        <dbReference type="ARBA" id="ARBA00022723"/>
    </source>
</evidence>
<evidence type="ECO:0000256" key="7">
    <source>
        <dbReference type="SAM" id="MobiDB-lite"/>
    </source>
</evidence>
<keyword evidence="1" id="KW-0479">Metal-binding</keyword>
<dbReference type="GO" id="GO:0003677">
    <property type="term" value="F:DNA binding"/>
    <property type="evidence" value="ECO:0007669"/>
    <property type="project" value="UniProtKB-KW"/>
</dbReference>
<feature type="compositionally biased region" description="Basic residues" evidence="7">
    <location>
        <begin position="30"/>
        <end position="39"/>
    </location>
</feature>
<feature type="region of interest" description="Disordered" evidence="7">
    <location>
        <begin position="1"/>
        <end position="39"/>
    </location>
</feature>
<feature type="compositionally biased region" description="Polar residues" evidence="7">
    <location>
        <begin position="10"/>
        <end position="23"/>
    </location>
</feature>
<dbReference type="CDD" id="cd00067">
    <property type="entry name" value="GAL4"/>
    <property type="match status" value="1"/>
</dbReference>
<reference evidence="9" key="2">
    <citation type="submission" date="2011-03" db="EMBL/GenBank/DDBJ databases">
        <title>Annotation of Magnaporthe poae ATCC 64411.</title>
        <authorList>
            <person name="Ma L.-J."/>
            <person name="Dead R."/>
            <person name="Young S.K."/>
            <person name="Zeng Q."/>
            <person name="Gargeya S."/>
            <person name="Fitzgerald M."/>
            <person name="Haas B."/>
            <person name="Abouelleil A."/>
            <person name="Alvarado L."/>
            <person name="Arachchi H.M."/>
            <person name="Berlin A."/>
            <person name="Brown A."/>
            <person name="Chapman S.B."/>
            <person name="Chen Z."/>
            <person name="Dunbar C."/>
            <person name="Freedman E."/>
            <person name="Gearin G."/>
            <person name="Gellesch M."/>
            <person name="Goldberg J."/>
            <person name="Griggs A."/>
            <person name="Gujja S."/>
            <person name="Heiman D."/>
            <person name="Howarth C."/>
            <person name="Larson L."/>
            <person name="Lui A."/>
            <person name="MacDonald P.J.P."/>
            <person name="Mehta T."/>
            <person name="Montmayeur A."/>
            <person name="Murphy C."/>
            <person name="Neiman D."/>
            <person name="Pearson M."/>
            <person name="Priest M."/>
            <person name="Roberts A."/>
            <person name="Saif S."/>
            <person name="Shea T."/>
            <person name="Shenoy N."/>
            <person name="Sisk P."/>
            <person name="Stolte C."/>
            <person name="Sykes S."/>
            <person name="Yandava C."/>
            <person name="Wortman J."/>
            <person name="Nusbaum C."/>
            <person name="Birren B."/>
        </authorList>
    </citation>
    <scope>NUCLEOTIDE SEQUENCE</scope>
    <source>
        <strain evidence="9">ATCC 64411</strain>
    </source>
</reference>
<dbReference type="InterPro" id="IPR036864">
    <property type="entry name" value="Zn2-C6_fun-type_DNA-bd_sf"/>
</dbReference>
<keyword evidence="4" id="KW-0238">DNA-binding</keyword>
<dbReference type="PANTHER" id="PTHR36206">
    <property type="entry name" value="ASPERCRYPTIN BIOSYNTHESIS CLUSTER-SPECIFIC TRANSCRIPTION REGULATOR ATNN-RELATED"/>
    <property type="match status" value="1"/>
</dbReference>
<evidence type="ECO:0000259" key="8">
    <source>
        <dbReference type="Pfam" id="PF00172"/>
    </source>
</evidence>
<evidence type="ECO:0000256" key="3">
    <source>
        <dbReference type="ARBA" id="ARBA00023015"/>
    </source>
</evidence>
<evidence type="ECO:0000256" key="5">
    <source>
        <dbReference type="ARBA" id="ARBA00023163"/>
    </source>
</evidence>
<keyword evidence="5" id="KW-0804">Transcription</keyword>
<dbReference type="InterPro" id="IPR001138">
    <property type="entry name" value="Zn2Cys6_DnaBD"/>
</dbReference>
<gene>
    <name evidence="9" type="ORF">MAPG_00906</name>
</gene>
<dbReference type="SUPFAM" id="SSF57701">
    <property type="entry name" value="Zn2/Cys6 DNA-binding domain"/>
    <property type="match status" value="1"/>
</dbReference>
<evidence type="ECO:0000256" key="4">
    <source>
        <dbReference type="ARBA" id="ARBA00023125"/>
    </source>
</evidence>